<dbReference type="SUPFAM" id="SSF90123">
    <property type="entry name" value="ABC transporter transmembrane region"/>
    <property type="match status" value="1"/>
</dbReference>
<dbReference type="InterPro" id="IPR036640">
    <property type="entry name" value="ABC1_TM_sf"/>
</dbReference>
<dbReference type="Pfam" id="PF00664">
    <property type="entry name" value="ABC_membrane"/>
    <property type="match status" value="1"/>
</dbReference>
<feature type="domain" description="ABC transmembrane type-1" evidence="9">
    <location>
        <begin position="40"/>
        <end position="320"/>
    </location>
</feature>
<comment type="subcellular location">
    <subcellularLocation>
        <location evidence="1">Cell membrane</location>
        <topology evidence="1">Multi-pass membrane protein</topology>
    </subcellularLocation>
</comment>
<gene>
    <name evidence="10" type="ORF">FKG94_04745</name>
</gene>
<sequence>MDKASAGETVDGAGEKIEGYASLKRLFVFLKPFAPMLTMVFLMTLSVAGLSMLIPKVVGDVIDNSLKQGNLSDLNSISLYLLFLILCMALLRYFSSYFLGRVGAKLLRQLRSRLFEHIVFLSLNFFQKRQGGELNARITSNLQTIQQLLTSEMLGGIQSALQMIGIVVILFYTNFELTIIALAACLPVIVISSIYGGLLESSFVKISDALANSSANVEEVVKGIDTVQAFGREQAEISRYRRLMGNLFGAQMLLVKRESTYNALLEFFGFSAIAVVLWFGGKLILNDQLSIGDLTACLMYMLIFAFSVQEIGIFFANLKELTGVSHRVFQILDEQPLVKDKGPATIDRARPLHIELSNVSFSYPANAGKTVLNDVSLDIKEGEKIAIVGPTGSGKTTLFKLLMRFYDLQDGSIRVNGIDQSAYRLDSLRNLFGLVSQDIFLFSGTVYENISYVNNRVSAVEVEDAIEAIGATEFIDSLKHGLQEQVGVGGSRLSGGQRQLLGLARIYLKNPRVLLLDEATSSLDSESEEKIQNSLKKLKENRTTLVIAHRLATVVESERIVVLQGGNIIAMGDHIHLIKNCELYSKYWRWQSRGADPVISKDIDLAIN</sequence>
<dbReference type="Gene3D" id="3.40.50.300">
    <property type="entry name" value="P-loop containing nucleotide triphosphate hydrolases"/>
    <property type="match status" value="1"/>
</dbReference>
<dbReference type="GO" id="GO:0005886">
    <property type="term" value="C:plasma membrane"/>
    <property type="evidence" value="ECO:0007669"/>
    <property type="project" value="UniProtKB-SubCell"/>
</dbReference>
<protein>
    <submittedName>
        <fullName evidence="10">ABC transporter ATP-binding protein</fullName>
    </submittedName>
</protein>
<accession>A0A545U3I4</accession>
<dbReference type="InterPro" id="IPR003593">
    <property type="entry name" value="AAA+_ATPase"/>
</dbReference>
<feature type="domain" description="ABC transporter" evidence="8">
    <location>
        <begin position="354"/>
        <end position="590"/>
    </location>
</feature>
<dbReference type="RefSeq" id="WP_142903064.1">
    <property type="nucleotide sequence ID" value="NZ_ML660089.1"/>
</dbReference>
<dbReference type="AlphaFoldDB" id="A0A545U3I4"/>
<dbReference type="Gene3D" id="1.20.1560.10">
    <property type="entry name" value="ABC transporter type 1, transmembrane domain"/>
    <property type="match status" value="1"/>
</dbReference>
<organism evidence="10 11">
    <name type="scientific">Exilibacterium tricleocarpae</name>
    <dbReference type="NCBI Taxonomy" id="2591008"/>
    <lineage>
        <taxon>Bacteria</taxon>
        <taxon>Pseudomonadati</taxon>
        <taxon>Pseudomonadota</taxon>
        <taxon>Gammaproteobacteria</taxon>
        <taxon>Cellvibrionales</taxon>
        <taxon>Cellvibrionaceae</taxon>
        <taxon>Exilibacterium</taxon>
    </lineage>
</organism>
<dbReference type="PANTHER" id="PTHR43394">
    <property type="entry name" value="ATP-DEPENDENT PERMEASE MDL1, MITOCHONDRIAL"/>
    <property type="match status" value="1"/>
</dbReference>
<feature type="transmembrane region" description="Helical" evidence="7">
    <location>
        <begin position="299"/>
        <end position="318"/>
    </location>
</feature>
<dbReference type="GO" id="GO:0015421">
    <property type="term" value="F:ABC-type oligopeptide transporter activity"/>
    <property type="evidence" value="ECO:0007669"/>
    <property type="project" value="TreeGrafter"/>
</dbReference>
<dbReference type="InterPro" id="IPR003439">
    <property type="entry name" value="ABC_transporter-like_ATP-bd"/>
</dbReference>
<dbReference type="GO" id="GO:0016887">
    <property type="term" value="F:ATP hydrolysis activity"/>
    <property type="evidence" value="ECO:0007669"/>
    <property type="project" value="InterPro"/>
</dbReference>
<keyword evidence="4 10" id="KW-0067">ATP-binding</keyword>
<feature type="transmembrane region" description="Helical" evidence="7">
    <location>
        <begin position="179"/>
        <end position="198"/>
    </location>
</feature>
<evidence type="ECO:0000256" key="4">
    <source>
        <dbReference type="ARBA" id="ARBA00022840"/>
    </source>
</evidence>
<dbReference type="EMBL" id="VHSG01000006">
    <property type="protein sequence ID" value="TQV83984.1"/>
    <property type="molecule type" value="Genomic_DNA"/>
</dbReference>
<evidence type="ECO:0000256" key="6">
    <source>
        <dbReference type="ARBA" id="ARBA00023136"/>
    </source>
</evidence>
<proteinExistence type="predicted"/>
<keyword evidence="2 7" id="KW-0812">Transmembrane</keyword>
<dbReference type="PANTHER" id="PTHR43394:SF1">
    <property type="entry name" value="ATP-BINDING CASSETTE SUB-FAMILY B MEMBER 10, MITOCHONDRIAL"/>
    <property type="match status" value="1"/>
</dbReference>
<dbReference type="PROSITE" id="PS00211">
    <property type="entry name" value="ABC_TRANSPORTER_1"/>
    <property type="match status" value="1"/>
</dbReference>
<dbReference type="Pfam" id="PF00005">
    <property type="entry name" value="ABC_tran"/>
    <property type="match status" value="1"/>
</dbReference>
<feature type="transmembrane region" description="Helical" evidence="7">
    <location>
        <begin position="33"/>
        <end position="57"/>
    </location>
</feature>
<evidence type="ECO:0000256" key="3">
    <source>
        <dbReference type="ARBA" id="ARBA00022741"/>
    </source>
</evidence>
<reference evidence="10 11" key="1">
    <citation type="submission" date="2019-06" db="EMBL/GenBank/DDBJ databases">
        <title>Whole genome sequence for Cellvibrionaceae sp. R142.</title>
        <authorList>
            <person name="Wang G."/>
        </authorList>
    </citation>
    <scope>NUCLEOTIDE SEQUENCE [LARGE SCALE GENOMIC DNA]</scope>
    <source>
        <strain evidence="10 11">R142</strain>
    </source>
</reference>
<dbReference type="SMART" id="SM00382">
    <property type="entry name" value="AAA"/>
    <property type="match status" value="1"/>
</dbReference>
<dbReference type="PROSITE" id="PS50893">
    <property type="entry name" value="ABC_TRANSPORTER_2"/>
    <property type="match status" value="1"/>
</dbReference>
<evidence type="ECO:0000256" key="5">
    <source>
        <dbReference type="ARBA" id="ARBA00022989"/>
    </source>
</evidence>
<dbReference type="InterPro" id="IPR011527">
    <property type="entry name" value="ABC1_TM_dom"/>
</dbReference>
<dbReference type="InterPro" id="IPR017871">
    <property type="entry name" value="ABC_transporter-like_CS"/>
</dbReference>
<keyword evidence="11" id="KW-1185">Reference proteome</keyword>
<evidence type="ECO:0000256" key="1">
    <source>
        <dbReference type="ARBA" id="ARBA00004651"/>
    </source>
</evidence>
<comment type="caution">
    <text evidence="10">The sequence shown here is derived from an EMBL/GenBank/DDBJ whole genome shotgun (WGS) entry which is preliminary data.</text>
</comment>
<feature type="transmembrane region" description="Helical" evidence="7">
    <location>
        <begin position="153"/>
        <end position="173"/>
    </location>
</feature>
<dbReference type="InterPro" id="IPR027417">
    <property type="entry name" value="P-loop_NTPase"/>
</dbReference>
<dbReference type="SUPFAM" id="SSF52540">
    <property type="entry name" value="P-loop containing nucleoside triphosphate hydrolases"/>
    <property type="match status" value="1"/>
</dbReference>
<keyword evidence="3" id="KW-0547">Nucleotide-binding</keyword>
<dbReference type="FunFam" id="3.40.50.300:FF:000218">
    <property type="entry name" value="Multidrug ABC transporter ATP-binding protein"/>
    <property type="match status" value="1"/>
</dbReference>
<dbReference type="Proteomes" id="UP000319732">
    <property type="component" value="Unassembled WGS sequence"/>
</dbReference>
<dbReference type="InterPro" id="IPR039421">
    <property type="entry name" value="Type_1_exporter"/>
</dbReference>
<feature type="transmembrane region" description="Helical" evidence="7">
    <location>
        <begin position="261"/>
        <end position="279"/>
    </location>
</feature>
<keyword evidence="5 7" id="KW-1133">Transmembrane helix</keyword>
<dbReference type="PROSITE" id="PS50929">
    <property type="entry name" value="ABC_TM1F"/>
    <property type="match status" value="1"/>
</dbReference>
<evidence type="ECO:0000313" key="10">
    <source>
        <dbReference type="EMBL" id="TQV83984.1"/>
    </source>
</evidence>
<evidence type="ECO:0000313" key="11">
    <source>
        <dbReference type="Proteomes" id="UP000319732"/>
    </source>
</evidence>
<evidence type="ECO:0000259" key="8">
    <source>
        <dbReference type="PROSITE" id="PS50893"/>
    </source>
</evidence>
<evidence type="ECO:0000256" key="7">
    <source>
        <dbReference type="SAM" id="Phobius"/>
    </source>
</evidence>
<dbReference type="GO" id="GO:0005524">
    <property type="term" value="F:ATP binding"/>
    <property type="evidence" value="ECO:0007669"/>
    <property type="project" value="UniProtKB-KW"/>
</dbReference>
<feature type="transmembrane region" description="Helical" evidence="7">
    <location>
        <begin position="77"/>
        <end position="99"/>
    </location>
</feature>
<evidence type="ECO:0000259" key="9">
    <source>
        <dbReference type="PROSITE" id="PS50929"/>
    </source>
</evidence>
<keyword evidence="6 7" id="KW-0472">Membrane</keyword>
<name>A0A545U3I4_9GAMM</name>
<evidence type="ECO:0000256" key="2">
    <source>
        <dbReference type="ARBA" id="ARBA00022692"/>
    </source>
</evidence>
<dbReference type="OrthoDB" id="9806127at2"/>